<dbReference type="InterPro" id="IPR052059">
    <property type="entry name" value="CR_Ser/Thr_kinase"/>
</dbReference>
<dbReference type="CDD" id="cd14066">
    <property type="entry name" value="STKc_IRAK"/>
    <property type="match status" value="1"/>
</dbReference>
<dbReference type="GO" id="GO:0005524">
    <property type="term" value="F:ATP binding"/>
    <property type="evidence" value="ECO:0007669"/>
    <property type="project" value="UniProtKB-KW"/>
</dbReference>
<organism evidence="6">
    <name type="scientific">Aegilops tauschii</name>
    <name type="common">Tausch's goatgrass</name>
    <name type="synonym">Aegilops squarrosa</name>
    <dbReference type="NCBI Taxonomy" id="37682"/>
    <lineage>
        <taxon>Eukaryota</taxon>
        <taxon>Viridiplantae</taxon>
        <taxon>Streptophyta</taxon>
        <taxon>Embryophyta</taxon>
        <taxon>Tracheophyta</taxon>
        <taxon>Spermatophyta</taxon>
        <taxon>Magnoliopsida</taxon>
        <taxon>Liliopsida</taxon>
        <taxon>Poales</taxon>
        <taxon>Poaceae</taxon>
        <taxon>BOP clade</taxon>
        <taxon>Pooideae</taxon>
        <taxon>Triticodae</taxon>
        <taxon>Triticeae</taxon>
        <taxon>Triticinae</taxon>
        <taxon>Aegilops</taxon>
    </lineage>
</organism>
<evidence type="ECO:0000313" key="6">
    <source>
        <dbReference type="EnsemblPlants" id="EMT26820"/>
    </source>
</evidence>
<dbReference type="PANTHER" id="PTHR47973">
    <property type="entry name" value="CYSTEINE-RICH RECEPTOR-LIKE PROTEIN KINASE 3"/>
    <property type="match status" value="1"/>
</dbReference>
<dbReference type="EnsemblPlants" id="EMT26820">
    <property type="protein sequence ID" value="EMT26820"/>
    <property type="gene ID" value="F775_01067"/>
</dbReference>
<evidence type="ECO:0000256" key="4">
    <source>
        <dbReference type="ARBA" id="ARBA00022840"/>
    </source>
</evidence>
<dbReference type="FunFam" id="1.10.510.10:FF:000560">
    <property type="entry name" value="Putative LRR receptor-like serine/threonine-protein kinase isoform A"/>
    <property type="match status" value="1"/>
</dbReference>
<dbReference type="Gene3D" id="1.10.510.10">
    <property type="entry name" value="Transferase(Phosphotransferase) domain 1"/>
    <property type="match status" value="1"/>
</dbReference>
<evidence type="ECO:0000256" key="3">
    <source>
        <dbReference type="ARBA" id="ARBA00022777"/>
    </source>
</evidence>
<dbReference type="AlphaFoldDB" id="M8BP88"/>
<name>M8BP88_AEGTA</name>
<keyword evidence="3" id="KW-0418">Kinase</keyword>
<dbReference type="InterPro" id="IPR001245">
    <property type="entry name" value="Ser-Thr/Tyr_kinase_cat_dom"/>
</dbReference>
<sequence length="502" mass="56420">MANGAIVDWERSNQTLTGNWGYFSPTKLTGGFAIAPARTHACTLTRQNRSLQKAALMAPSREKEKLQWLMAPSLIGKERRADGSNGSPRHQFNLPHPDHRPRHSHRDPARDLLEVPRTGHHEETAEAEEMSFSGNMSGNLRTITYFDYVTLKKATKDFHQKNQLGRGGFGPVYLGKLDDGRKVAVKQLSVGKSGQGESEFFMEVNMITSIQHKNLVRLVGCCSEGTERLLVYEYMKNKSLDKILFAAADAPAPALPSLDWRTRHQIIIGIGRGLQYLHEESNLRIVHRDIKASNILLDDKFQPKISDFGLARFFPEDQTYLSTAFAGTLGYTAPEYAIRGELTVKADTYSFGVLVLEIISSRKNTDLNLPNEMQYLPEHAWRLYEQSKILELVDARVQGGEGFDQKEVMQVCQIALLCVQPYPNSRPAMSEVVRMLTMKTDQSIPAPAKPAFLDRKNLNGDRDAASSDTATMEMMRSPAGYWMMTPSPMLEVDRPYDMSFGK</sequence>
<dbReference type="PROSITE" id="PS00108">
    <property type="entry name" value="PROTEIN_KINASE_ST"/>
    <property type="match status" value="1"/>
</dbReference>
<keyword evidence="1" id="KW-0808">Transferase</keyword>
<evidence type="ECO:0000256" key="2">
    <source>
        <dbReference type="ARBA" id="ARBA00022741"/>
    </source>
</evidence>
<dbReference type="Gene3D" id="3.30.200.20">
    <property type="entry name" value="Phosphorylase Kinase, domain 1"/>
    <property type="match status" value="1"/>
</dbReference>
<dbReference type="SMART" id="SM00220">
    <property type="entry name" value="S_TKc"/>
    <property type="match status" value="1"/>
</dbReference>
<accession>M8BP88</accession>
<proteinExistence type="predicted"/>
<protein>
    <submittedName>
        <fullName evidence="6">Putative LRR receptor-like serine/threonine-protein kinase</fullName>
    </submittedName>
</protein>
<keyword evidence="2" id="KW-0547">Nucleotide-binding</keyword>
<dbReference type="PROSITE" id="PS50011">
    <property type="entry name" value="PROTEIN_KINASE_DOM"/>
    <property type="match status" value="1"/>
</dbReference>
<dbReference type="InterPro" id="IPR011009">
    <property type="entry name" value="Kinase-like_dom_sf"/>
</dbReference>
<dbReference type="InterPro" id="IPR000719">
    <property type="entry name" value="Prot_kinase_dom"/>
</dbReference>
<dbReference type="Pfam" id="PF07714">
    <property type="entry name" value="PK_Tyr_Ser-Thr"/>
    <property type="match status" value="1"/>
</dbReference>
<evidence type="ECO:0000256" key="5">
    <source>
        <dbReference type="SAM" id="MobiDB-lite"/>
    </source>
</evidence>
<dbReference type="FunFam" id="3.30.200.20:FF:000327">
    <property type="entry name" value="Cysteine-rich receptor-like protein kinase 10"/>
    <property type="match status" value="1"/>
</dbReference>
<feature type="region of interest" description="Disordered" evidence="5">
    <location>
        <begin position="78"/>
        <end position="109"/>
    </location>
</feature>
<reference evidence="6" key="1">
    <citation type="submission" date="2015-06" db="UniProtKB">
        <authorList>
            <consortium name="EnsemblPlants"/>
        </authorList>
    </citation>
    <scope>IDENTIFICATION</scope>
</reference>
<dbReference type="GO" id="GO:0004672">
    <property type="term" value="F:protein kinase activity"/>
    <property type="evidence" value="ECO:0007669"/>
    <property type="project" value="InterPro"/>
</dbReference>
<dbReference type="InterPro" id="IPR008271">
    <property type="entry name" value="Ser/Thr_kinase_AS"/>
</dbReference>
<dbReference type="SUPFAM" id="SSF56112">
    <property type="entry name" value="Protein kinase-like (PK-like)"/>
    <property type="match status" value="1"/>
</dbReference>
<evidence type="ECO:0000256" key="1">
    <source>
        <dbReference type="ARBA" id="ARBA00022679"/>
    </source>
</evidence>
<keyword evidence="4" id="KW-0067">ATP-binding</keyword>